<sequence length="274" mass="30919">MSNPYDNSASKSYAPASTKELPKLPYDIFLLVVEAFLESAHAEISSEPASWALYLLREVFFILNYNYDGNETRKKRFRLLRGISQVDLRARRMVNQQFPRFAFMEDNHSGVQKFVHICAKVDLFAISSASCITDSLSPTVKPQFLDMLRVLENVYLVSGHFDLESLGAMPSLKSVSLLMDIDMGPHGHVRPCFVQEQAFSPWQWKAIRECSLSAANAAMMRCPPGTRVPQVRSKEPQGLTPDAEDLLVEIMVTEYAIRQQQRASRRNASNPVVG</sequence>
<evidence type="ECO:0000313" key="1">
    <source>
        <dbReference type="EMBL" id="KAK2777098.1"/>
    </source>
</evidence>
<keyword evidence="2" id="KW-1185">Reference proteome</keyword>
<proteinExistence type="predicted"/>
<dbReference type="Proteomes" id="UP001281614">
    <property type="component" value="Unassembled WGS sequence"/>
</dbReference>
<gene>
    <name evidence="1" type="ORF">CKAH01_12223</name>
</gene>
<name>A0AAD9YVX4_COLKA</name>
<dbReference type="AlphaFoldDB" id="A0AAD9YVX4"/>
<protein>
    <submittedName>
        <fullName evidence="1">Uncharacterized protein</fullName>
    </submittedName>
</protein>
<accession>A0AAD9YVX4</accession>
<comment type="caution">
    <text evidence="1">The sequence shown here is derived from an EMBL/GenBank/DDBJ whole genome shotgun (WGS) entry which is preliminary data.</text>
</comment>
<organism evidence="1 2">
    <name type="scientific">Colletotrichum kahawae</name>
    <name type="common">Coffee berry disease fungus</name>
    <dbReference type="NCBI Taxonomy" id="34407"/>
    <lineage>
        <taxon>Eukaryota</taxon>
        <taxon>Fungi</taxon>
        <taxon>Dikarya</taxon>
        <taxon>Ascomycota</taxon>
        <taxon>Pezizomycotina</taxon>
        <taxon>Sordariomycetes</taxon>
        <taxon>Hypocreomycetidae</taxon>
        <taxon>Glomerellales</taxon>
        <taxon>Glomerellaceae</taxon>
        <taxon>Colletotrichum</taxon>
        <taxon>Colletotrichum gloeosporioides species complex</taxon>
    </lineage>
</organism>
<dbReference type="EMBL" id="VYYT01000022">
    <property type="protein sequence ID" value="KAK2777098.1"/>
    <property type="molecule type" value="Genomic_DNA"/>
</dbReference>
<reference evidence="1" key="1">
    <citation type="submission" date="2023-02" db="EMBL/GenBank/DDBJ databases">
        <title>Colletotrichum kahawae CIFC_Que2 genome sequencing and assembly.</title>
        <authorList>
            <person name="Baroncelli R."/>
        </authorList>
    </citation>
    <scope>NUCLEOTIDE SEQUENCE</scope>
    <source>
        <strain evidence="1">CIFC_Que2</strain>
    </source>
</reference>
<evidence type="ECO:0000313" key="2">
    <source>
        <dbReference type="Proteomes" id="UP001281614"/>
    </source>
</evidence>